<evidence type="ECO:0000313" key="1">
    <source>
        <dbReference type="EMBL" id="CAH2291987.1"/>
    </source>
</evidence>
<dbReference type="Proteomes" id="UP001295444">
    <property type="component" value="Chromosome 05"/>
</dbReference>
<name>A0AAD1S880_PELCU</name>
<accession>A0AAD1S880</accession>
<protein>
    <submittedName>
        <fullName evidence="1">Uncharacterized protein</fullName>
    </submittedName>
</protein>
<dbReference type="EMBL" id="OW240916">
    <property type="protein sequence ID" value="CAH2291987.1"/>
    <property type="molecule type" value="Genomic_DNA"/>
</dbReference>
<gene>
    <name evidence="1" type="ORF">PECUL_23A013767</name>
</gene>
<dbReference type="AlphaFoldDB" id="A0AAD1S880"/>
<proteinExistence type="predicted"/>
<evidence type="ECO:0000313" key="2">
    <source>
        <dbReference type="Proteomes" id="UP001295444"/>
    </source>
</evidence>
<organism evidence="1 2">
    <name type="scientific">Pelobates cultripes</name>
    <name type="common">Western spadefoot toad</name>
    <dbReference type="NCBI Taxonomy" id="61616"/>
    <lineage>
        <taxon>Eukaryota</taxon>
        <taxon>Metazoa</taxon>
        <taxon>Chordata</taxon>
        <taxon>Craniata</taxon>
        <taxon>Vertebrata</taxon>
        <taxon>Euteleostomi</taxon>
        <taxon>Amphibia</taxon>
        <taxon>Batrachia</taxon>
        <taxon>Anura</taxon>
        <taxon>Pelobatoidea</taxon>
        <taxon>Pelobatidae</taxon>
        <taxon>Pelobates</taxon>
    </lineage>
</organism>
<sequence length="87" mass="9503">MLTLYWAGREIRSVAAAQNRTLIFSVALYPGRSGGSDATVTFLQESCTIAYTSQRGEGTSALQHGHMASKYWAQAKRGLVLDHGMPR</sequence>
<keyword evidence="2" id="KW-1185">Reference proteome</keyword>
<reference evidence="1" key="1">
    <citation type="submission" date="2022-03" db="EMBL/GenBank/DDBJ databases">
        <authorList>
            <person name="Alioto T."/>
            <person name="Alioto T."/>
            <person name="Gomez Garrido J."/>
        </authorList>
    </citation>
    <scope>NUCLEOTIDE SEQUENCE</scope>
</reference>